<evidence type="ECO:0000313" key="2">
    <source>
        <dbReference type="EMBL" id="PNR39316.1"/>
    </source>
</evidence>
<dbReference type="EMBL" id="ABEU02000015">
    <property type="protein sequence ID" value="PNR39316.1"/>
    <property type="molecule type" value="Genomic_DNA"/>
</dbReference>
<feature type="coiled-coil region" evidence="1">
    <location>
        <begin position="229"/>
        <end position="256"/>
    </location>
</feature>
<reference evidence="2 4" key="2">
    <citation type="journal article" date="2018" name="Plant J.">
        <title>The Physcomitrella patens chromosome-scale assembly reveals moss genome structure and evolution.</title>
        <authorList>
            <person name="Lang D."/>
            <person name="Ullrich K.K."/>
            <person name="Murat F."/>
            <person name="Fuchs J."/>
            <person name="Jenkins J."/>
            <person name="Haas F.B."/>
            <person name="Piednoel M."/>
            <person name="Gundlach H."/>
            <person name="Van Bel M."/>
            <person name="Meyberg R."/>
            <person name="Vives C."/>
            <person name="Morata J."/>
            <person name="Symeonidi A."/>
            <person name="Hiss M."/>
            <person name="Muchero W."/>
            <person name="Kamisugi Y."/>
            <person name="Saleh O."/>
            <person name="Blanc G."/>
            <person name="Decker E.L."/>
            <person name="van Gessel N."/>
            <person name="Grimwood J."/>
            <person name="Hayes R.D."/>
            <person name="Graham S.W."/>
            <person name="Gunter L.E."/>
            <person name="McDaniel S.F."/>
            <person name="Hoernstein S.N.W."/>
            <person name="Larsson A."/>
            <person name="Li F.W."/>
            <person name="Perroud P.F."/>
            <person name="Phillips J."/>
            <person name="Ranjan P."/>
            <person name="Rokshar D.S."/>
            <person name="Rothfels C.J."/>
            <person name="Schneider L."/>
            <person name="Shu S."/>
            <person name="Stevenson D.W."/>
            <person name="Thummler F."/>
            <person name="Tillich M."/>
            <person name="Villarreal Aguilar J.C."/>
            <person name="Widiez T."/>
            <person name="Wong G.K."/>
            <person name="Wymore A."/>
            <person name="Zhang Y."/>
            <person name="Zimmer A.D."/>
            <person name="Quatrano R.S."/>
            <person name="Mayer K.F.X."/>
            <person name="Goodstein D."/>
            <person name="Casacuberta J.M."/>
            <person name="Vandepoele K."/>
            <person name="Reski R."/>
            <person name="Cuming A.C."/>
            <person name="Tuskan G.A."/>
            <person name="Maumus F."/>
            <person name="Salse J."/>
            <person name="Schmutz J."/>
            <person name="Rensing S.A."/>
        </authorList>
    </citation>
    <scope>NUCLEOTIDE SEQUENCE [LARGE SCALE GENOMIC DNA]</scope>
    <source>
        <strain evidence="3 4">cv. Gransden 2004</strain>
    </source>
</reference>
<protein>
    <submittedName>
        <fullName evidence="2 3">Uncharacterized protein</fullName>
    </submittedName>
</protein>
<evidence type="ECO:0000313" key="4">
    <source>
        <dbReference type="Proteomes" id="UP000006727"/>
    </source>
</evidence>
<gene>
    <name evidence="2" type="ORF">PHYPA_019594</name>
</gene>
<dbReference type="AlphaFoldDB" id="A0A2K1JCQ5"/>
<reference evidence="3" key="3">
    <citation type="submission" date="2020-12" db="UniProtKB">
        <authorList>
            <consortium name="EnsemblPlants"/>
        </authorList>
    </citation>
    <scope>IDENTIFICATION</scope>
</reference>
<sequence length="276" mass="31597">MLVCNFKVLFIGHFLYNQFLSVAAAAYCVWNVHGHLIPLLKQELLEVADEGLHCLAWQSYKTPSYEREDCSVHSIQAVDIKRTGGTIGSFKSNVTTNDSAGVETIPIEKAHDNFEDLGNTKLKDFCEAADENVFLDSEVGDNRVGVEHEHLLQLDIHSLQPGDQDDSSHKFFKFQSLDVKESDENEKFFIVQPLEYKCKDQDQVIDLMKNQGLNHALRNTEFPNYTSYEDFSDIEIEDLEAEKENISRNMTEAETFKITAPWHIRFNAEKLTIRNS</sequence>
<accession>A0A2K1JCQ5</accession>
<name>A0A2K1JCQ5_PHYPA</name>
<evidence type="ECO:0000313" key="3">
    <source>
        <dbReference type="EnsemblPlants" id="PAC:32929715.CDS.1"/>
    </source>
</evidence>
<organism evidence="2">
    <name type="scientific">Physcomitrium patens</name>
    <name type="common">Spreading-leaved earth moss</name>
    <name type="synonym">Physcomitrella patens</name>
    <dbReference type="NCBI Taxonomy" id="3218"/>
    <lineage>
        <taxon>Eukaryota</taxon>
        <taxon>Viridiplantae</taxon>
        <taxon>Streptophyta</taxon>
        <taxon>Embryophyta</taxon>
        <taxon>Bryophyta</taxon>
        <taxon>Bryophytina</taxon>
        <taxon>Bryopsida</taxon>
        <taxon>Funariidae</taxon>
        <taxon>Funariales</taxon>
        <taxon>Funariaceae</taxon>
        <taxon>Physcomitrium</taxon>
    </lineage>
</organism>
<dbReference type="Proteomes" id="UP000006727">
    <property type="component" value="Chromosome 15"/>
</dbReference>
<keyword evidence="4" id="KW-1185">Reference proteome</keyword>
<dbReference type="InParanoid" id="A0A2K1JCQ5"/>
<dbReference type="EnsemblPlants" id="Pp3c15_10840V3.2">
    <property type="protein sequence ID" value="PAC:32929716.CDS.1"/>
    <property type="gene ID" value="Pp3c15_10840"/>
</dbReference>
<reference evidence="2 4" key="1">
    <citation type="journal article" date="2008" name="Science">
        <title>The Physcomitrella genome reveals evolutionary insights into the conquest of land by plants.</title>
        <authorList>
            <person name="Rensing S."/>
            <person name="Lang D."/>
            <person name="Zimmer A."/>
            <person name="Terry A."/>
            <person name="Salamov A."/>
            <person name="Shapiro H."/>
            <person name="Nishiyama T."/>
            <person name="Perroud P.-F."/>
            <person name="Lindquist E."/>
            <person name="Kamisugi Y."/>
            <person name="Tanahashi T."/>
            <person name="Sakakibara K."/>
            <person name="Fujita T."/>
            <person name="Oishi K."/>
            <person name="Shin-I T."/>
            <person name="Kuroki Y."/>
            <person name="Toyoda A."/>
            <person name="Suzuki Y."/>
            <person name="Hashimoto A."/>
            <person name="Yamaguchi K."/>
            <person name="Sugano A."/>
            <person name="Kohara Y."/>
            <person name="Fujiyama A."/>
            <person name="Anterola A."/>
            <person name="Aoki S."/>
            <person name="Ashton N."/>
            <person name="Barbazuk W.B."/>
            <person name="Barker E."/>
            <person name="Bennetzen J."/>
            <person name="Bezanilla M."/>
            <person name="Blankenship R."/>
            <person name="Cho S.H."/>
            <person name="Dutcher S."/>
            <person name="Estelle M."/>
            <person name="Fawcett J.A."/>
            <person name="Gundlach H."/>
            <person name="Hanada K."/>
            <person name="Heyl A."/>
            <person name="Hicks K.A."/>
            <person name="Hugh J."/>
            <person name="Lohr M."/>
            <person name="Mayer K."/>
            <person name="Melkozernov A."/>
            <person name="Murata T."/>
            <person name="Nelson D."/>
            <person name="Pils B."/>
            <person name="Prigge M."/>
            <person name="Reiss B."/>
            <person name="Renner T."/>
            <person name="Rombauts S."/>
            <person name="Rushton P."/>
            <person name="Sanderfoot A."/>
            <person name="Schween G."/>
            <person name="Shiu S.-H."/>
            <person name="Stueber K."/>
            <person name="Theodoulou F.L."/>
            <person name="Tu H."/>
            <person name="Van de Peer Y."/>
            <person name="Verrier P.J."/>
            <person name="Waters E."/>
            <person name="Wood A."/>
            <person name="Yang L."/>
            <person name="Cove D."/>
            <person name="Cuming A."/>
            <person name="Hasebe M."/>
            <person name="Lucas S."/>
            <person name="Mishler D.B."/>
            <person name="Reski R."/>
            <person name="Grigoriev I."/>
            <person name="Quatrano R.S."/>
            <person name="Boore J.L."/>
        </authorList>
    </citation>
    <scope>NUCLEOTIDE SEQUENCE [LARGE SCALE GENOMIC DNA]</scope>
    <source>
        <strain evidence="3 4">cv. Gransden 2004</strain>
    </source>
</reference>
<dbReference type="Gramene" id="Pp3c15_10840V3.1">
    <property type="protein sequence ID" value="PAC:32929715.CDS.1"/>
    <property type="gene ID" value="Pp3c15_10840"/>
</dbReference>
<dbReference type="Gramene" id="Pp3c15_10840V3.2">
    <property type="protein sequence ID" value="PAC:32929716.CDS.1"/>
    <property type="gene ID" value="Pp3c15_10840"/>
</dbReference>
<evidence type="ECO:0000256" key="1">
    <source>
        <dbReference type="SAM" id="Coils"/>
    </source>
</evidence>
<proteinExistence type="predicted"/>
<keyword evidence="1" id="KW-0175">Coiled coil</keyword>
<dbReference type="EnsemblPlants" id="Pp3c15_10840V3.1">
    <property type="protein sequence ID" value="PAC:32929715.CDS.1"/>
    <property type="gene ID" value="Pp3c15_10840"/>
</dbReference>